<evidence type="ECO:0000313" key="2">
    <source>
        <dbReference type="Proteomes" id="UP000248014"/>
    </source>
</evidence>
<dbReference type="EMBL" id="QJJM01000009">
    <property type="protein sequence ID" value="PXW73779.1"/>
    <property type="molecule type" value="Genomic_DNA"/>
</dbReference>
<dbReference type="Proteomes" id="UP000248014">
    <property type="component" value="Unassembled WGS sequence"/>
</dbReference>
<reference evidence="1 2" key="1">
    <citation type="submission" date="2018-05" db="EMBL/GenBank/DDBJ databases">
        <title>Genomic Encyclopedia of Type Strains, Phase IV (KMG-IV): sequencing the most valuable type-strain genomes for metagenomic binning, comparative biology and taxonomic classification.</title>
        <authorList>
            <person name="Goeker M."/>
        </authorList>
    </citation>
    <scope>NUCLEOTIDE SEQUENCE [LARGE SCALE GENOMIC DNA]</scope>
    <source>
        <strain evidence="1 2">DSM 3183</strain>
    </source>
</reference>
<evidence type="ECO:0000313" key="1">
    <source>
        <dbReference type="EMBL" id="PXW73779.1"/>
    </source>
</evidence>
<sequence>MIGILAQKGLSLFGRGPVRPSPERTKLIGLLDMLVDQCDREAEMVGGGAKASELYGSLASEAASRFYRIEPERIAERLLRH</sequence>
<dbReference type="OrthoDB" id="7595951at2"/>
<dbReference type="AlphaFoldDB" id="A0A2V3VAM1"/>
<proteinExistence type="predicted"/>
<protein>
    <submittedName>
        <fullName evidence="1">Uncharacterized protein</fullName>
    </submittedName>
</protein>
<accession>A0A2V3VAM1</accession>
<name>A0A2V3VAM1_9SPHN</name>
<keyword evidence="2" id="KW-1185">Reference proteome</keyword>
<comment type="caution">
    <text evidence="1">The sequence shown here is derived from an EMBL/GenBank/DDBJ whole genome shotgun (WGS) entry which is preliminary data.</text>
</comment>
<gene>
    <name evidence="1" type="ORF">C7451_10965</name>
</gene>
<organism evidence="1 2">
    <name type="scientific">Blastomonas natatoria</name>
    <dbReference type="NCBI Taxonomy" id="34015"/>
    <lineage>
        <taxon>Bacteria</taxon>
        <taxon>Pseudomonadati</taxon>
        <taxon>Pseudomonadota</taxon>
        <taxon>Alphaproteobacteria</taxon>
        <taxon>Sphingomonadales</taxon>
        <taxon>Sphingomonadaceae</taxon>
        <taxon>Blastomonas</taxon>
    </lineage>
</organism>